<organism evidence="1 2">
    <name type="scientific">Dermacentor silvarum</name>
    <name type="common">Tick</name>
    <dbReference type="NCBI Taxonomy" id="543639"/>
    <lineage>
        <taxon>Eukaryota</taxon>
        <taxon>Metazoa</taxon>
        <taxon>Ecdysozoa</taxon>
        <taxon>Arthropoda</taxon>
        <taxon>Chelicerata</taxon>
        <taxon>Arachnida</taxon>
        <taxon>Acari</taxon>
        <taxon>Parasitiformes</taxon>
        <taxon>Ixodida</taxon>
        <taxon>Ixodoidea</taxon>
        <taxon>Ixodidae</taxon>
        <taxon>Rhipicephalinae</taxon>
        <taxon>Dermacentor</taxon>
    </lineage>
</organism>
<gene>
    <name evidence="1" type="ORF">HPB49_004651</name>
</gene>
<reference evidence="1" key="1">
    <citation type="submission" date="2020-05" db="EMBL/GenBank/DDBJ databases">
        <title>Large-scale comparative analyses of tick genomes elucidate their genetic diversity and vector capacities.</title>
        <authorList>
            <person name="Jia N."/>
            <person name="Wang J."/>
            <person name="Shi W."/>
            <person name="Du L."/>
            <person name="Sun Y."/>
            <person name="Zhan W."/>
            <person name="Jiang J."/>
            <person name="Wang Q."/>
            <person name="Zhang B."/>
            <person name="Ji P."/>
            <person name="Sakyi L.B."/>
            <person name="Cui X."/>
            <person name="Yuan T."/>
            <person name="Jiang B."/>
            <person name="Yang W."/>
            <person name="Lam T.T.-Y."/>
            <person name="Chang Q."/>
            <person name="Ding S."/>
            <person name="Wang X."/>
            <person name="Zhu J."/>
            <person name="Ruan X."/>
            <person name="Zhao L."/>
            <person name="Wei J."/>
            <person name="Que T."/>
            <person name="Du C."/>
            <person name="Cheng J."/>
            <person name="Dai P."/>
            <person name="Han X."/>
            <person name="Huang E."/>
            <person name="Gao Y."/>
            <person name="Liu J."/>
            <person name="Shao H."/>
            <person name="Ye R."/>
            <person name="Li L."/>
            <person name="Wei W."/>
            <person name="Wang X."/>
            <person name="Wang C."/>
            <person name="Yang T."/>
            <person name="Huo Q."/>
            <person name="Li W."/>
            <person name="Guo W."/>
            <person name="Chen H."/>
            <person name="Zhou L."/>
            <person name="Ni X."/>
            <person name="Tian J."/>
            <person name="Zhou Y."/>
            <person name="Sheng Y."/>
            <person name="Liu T."/>
            <person name="Pan Y."/>
            <person name="Xia L."/>
            <person name="Li J."/>
            <person name="Zhao F."/>
            <person name="Cao W."/>
        </authorList>
    </citation>
    <scope>NUCLEOTIDE SEQUENCE</scope>
    <source>
        <strain evidence="1">Dsil-2018</strain>
    </source>
</reference>
<keyword evidence="2" id="KW-1185">Reference proteome</keyword>
<evidence type="ECO:0000313" key="2">
    <source>
        <dbReference type="Proteomes" id="UP000821865"/>
    </source>
</evidence>
<accession>A0ACB8DU57</accession>
<proteinExistence type="predicted"/>
<protein>
    <submittedName>
        <fullName evidence="1">Uncharacterized protein</fullName>
    </submittedName>
</protein>
<name>A0ACB8DU57_DERSI</name>
<sequence length="779" mass="87272">MGPFMTCDEMILSELRHLTRLKSRRSDLRLPWVRRVSEDQGATPAGFAEILANADAGVFGSADNVLAIFKAADEEFCNVGTTCLSATCTFSEIDSCWAVGCQRGWNELFNRRGVEVIQLQKRTLYFRTSDVNPEDLEANGDVKFLCLYLWLLRQHRCISGVILSIPVLAPRHESLFMSLLKLTDYVEKCEMHGNYPFIGRSLAKSDSRVILLDNLCRLRELGLATVHLLDDDVAILARLVEQNPLLVALVIIDVDMSALALAELIERVVEHKKLEDFRIKMRAKEPQTVFNDALSFIGQSRTISRLYVHVDHGLLSLLRGLLESSSLRELTLEPMIDDAKVLCALADLLEKQASCIRLKACFQARHLSLIPDALDNLERMVSKSSLSVLVLSGSVFTHLPACQLANALAESKTLRKLFLQDCQLTCADVQPFVVAIRRSSQFEELNVGAVTGRENEQCELLNNMAEFAVCDKITLTYKDCLVASLQKALQTSLKFVNISLSYGENTEAEPILRAMRGTVKTLKSLCIDTPRVLSSLGGQFLANLIRNGDSLKVVRLRCRTKASASIQILKALAESSSVVVLTIERWDLSENVQRIFVDMLRQNRSLNRLEFYWNNVSEYESFKKCLINGLQFNHSIIAVKMHQGPQRDELAVRDFELLQYLHRNEMILAWIADVILRDGRCPEGAAVVDLLNSCEAPLDLFQPTSDSLQRAANTRFARMATRTHFYALLTAFRGRPDFELTAGKRALFEDLHDSIIDEVSSSLGLEKPTSTGSSTSDGQ</sequence>
<dbReference type="Proteomes" id="UP000821865">
    <property type="component" value="Chromosome 1"/>
</dbReference>
<comment type="caution">
    <text evidence="1">The sequence shown here is derived from an EMBL/GenBank/DDBJ whole genome shotgun (WGS) entry which is preliminary data.</text>
</comment>
<evidence type="ECO:0000313" key="1">
    <source>
        <dbReference type="EMBL" id="KAH7978147.1"/>
    </source>
</evidence>
<dbReference type="EMBL" id="CM023470">
    <property type="protein sequence ID" value="KAH7978147.1"/>
    <property type="molecule type" value="Genomic_DNA"/>
</dbReference>